<evidence type="ECO:0000256" key="4">
    <source>
        <dbReference type="ARBA" id="ARBA00022679"/>
    </source>
</evidence>
<dbReference type="Proteomes" id="UP001325680">
    <property type="component" value="Chromosome"/>
</dbReference>
<keyword evidence="6 8" id="KW-0012">Acyltransferase</keyword>
<keyword evidence="7" id="KW-1133">Transmembrane helix</keyword>
<protein>
    <submittedName>
        <fullName evidence="8">Lysophospholipid acyltransferase family protein</fullName>
    </submittedName>
</protein>
<keyword evidence="7" id="KW-0812">Transmembrane</keyword>
<evidence type="ECO:0000256" key="1">
    <source>
        <dbReference type="ARBA" id="ARBA00004533"/>
    </source>
</evidence>
<name>A0ABZ0W969_9BACT</name>
<evidence type="ECO:0000256" key="2">
    <source>
        <dbReference type="ARBA" id="ARBA00022475"/>
    </source>
</evidence>
<dbReference type="PANTHER" id="PTHR30606">
    <property type="entry name" value="LIPID A BIOSYNTHESIS LAUROYL ACYLTRANSFERASE"/>
    <property type="match status" value="1"/>
</dbReference>
<dbReference type="GO" id="GO:0016746">
    <property type="term" value="F:acyltransferase activity"/>
    <property type="evidence" value="ECO:0007669"/>
    <property type="project" value="UniProtKB-KW"/>
</dbReference>
<evidence type="ECO:0000256" key="5">
    <source>
        <dbReference type="ARBA" id="ARBA00023136"/>
    </source>
</evidence>
<evidence type="ECO:0000256" key="7">
    <source>
        <dbReference type="SAM" id="Phobius"/>
    </source>
</evidence>
<dbReference type="PANTHER" id="PTHR30606:SF10">
    <property type="entry name" value="PHOSPHATIDYLINOSITOL MANNOSIDE ACYLTRANSFERASE"/>
    <property type="match status" value="1"/>
</dbReference>
<keyword evidence="4" id="KW-0808">Transferase</keyword>
<keyword evidence="5 7" id="KW-0472">Membrane</keyword>
<evidence type="ECO:0000256" key="3">
    <source>
        <dbReference type="ARBA" id="ARBA00022519"/>
    </source>
</evidence>
<dbReference type="EMBL" id="CP139960">
    <property type="protein sequence ID" value="WQD39676.1"/>
    <property type="molecule type" value="Genomic_DNA"/>
</dbReference>
<proteinExistence type="predicted"/>
<comment type="subcellular location">
    <subcellularLocation>
        <location evidence="1">Cell inner membrane</location>
    </subcellularLocation>
</comment>
<keyword evidence="9" id="KW-1185">Reference proteome</keyword>
<dbReference type="CDD" id="cd07984">
    <property type="entry name" value="LPLAT_LABLAT-like"/>
    <property type="match status" value="1"/>
</dbReference>
<dbReference type="RefSeq" id="WP_245957625.1">
    <property type="nucleotide sequence ID" value="NZ_CP139960.1"/>
</dbReference>
<dbReference type="Pfam" id="PF03279">
    <property type="entry name" value="Lip_A_acyltrans"/>
    <property type="match status" value="1"/>
</dbReference>
<keyword evidence="2" id="KW-1003">Cell membrane</keyword>
<evidence type="ECO:0000313" key="9">
    <source>
        <dbReference type="Proteomes" id="UP001325680"/>
    </source>
</evidence>
<organism evidence="8 9">
    <name type="scientific">Niabella yanshanensis</name>
    <dbReference type="NCBI Taxonomy" id="577386"/>
    <lineage>
        <taxon>Bacteria</taxon>
        <taxon>Pseudomonadati</taxon>
        <taxon>Bacteroidota</taxon>
        <taxon>Chitinophagia</taxon>
        <taxon>Chitinophagales</taxon>
        <taxon>Chitinophagaceae</taxon>
        <taxon>Niabella</taxon>
    </lineage>
</organism>
<sequence>MVFRSVRYRCVYAGLYAVSLLPVTLLYQVANLAFFLIYYIIRYRREVVHLNMARSFPKQRYEEISIIKKKFYRGFMRHFADIVKAISISPKIMDEKIEFIGLEILDEAINSGKSVIASLGHCSNWEMLHFLSHKISHEVYAVYKPLSSDVMNRLMIKLRTRFGMKVITDRSVIRHIRSNNSPPAVYLFLADQCPQVNDENFRYCFLNQDTYFFSGMEKLARKSNSVVVYLNIKQLPDRRYKVTCKPVSNRTDIESEGEITRKYAELLEENIKEQPGSWLWTHKRWKR</sequence>
<evidence type="ECO:0000256" key="6">
    <source>
        <dbReference type="ARBA" id="ARBA00023315"/>
    </source>
</evidence>
<dbReference type="InterPro" id="IPR004960">
    <property type="entry name" value="LipA_acyltrans"/>
</dbReference>
<keyword evidence="3" id="KW-0997">Cell inner membrane</keyword>
<evidence type="ECO:0000313" key="8">
    <source>
        <dbReference type="EMBL" id="WQD39676.1"/>
    </source>
</evidence>
<gene>
    <name evidence="8" type="ORF">U0035_05885</name>
</gene>
<reference evidence="8 9" key="1">
    <citation type="submission" date="2023-12" db="EMBL/GenBank/DDBJ databases">
        <title>Genome sequencing and assembly of bacterial species from a model synthetic community.</title>
        <authorList>
            <person name="Hogle S.L."/>
        </authorList>
    </citation>
    <scope>NUCLEOTIDE SEQUENCE [LARGE SCALE GENOMIC DNA]</scope>
    <source>
        <strain evidence="8 9">HAMBI_3031</strain>
    </source>
</reference>
<feature type="transmembrane region" description="Helical" evidence="7">
    <location>
        <begin position="12"/>
        <end position="41"/>
    </location>
</feature>
<accession>A0ABZ0W969</accession>